<keyword evidence="1" id="KW-1133">Transmembrane helix</keyword>
<protein>
    <submittedName>
        <fullName evidence="2">Uncharacterized protein</fullName>
    </submittedName>
</protein>
<dbReference type="Proteomes" id="UP001239445">
    <property type="component" value="Unassembled WGS sequence"/>
</dbReference>
<evidence type="ECO:0000256" key="1">
    <source>
        <dbReference type="SAM" id="Phobius"/>
    </source>
</evidence>
<organism evidence="2 3">
    <name type="scientific">Echria macrotheca</name>
    <dbReference type="NCBI Taxonomy" id="438768"/>
    <lineage>
        <taxon>Eukaryota</taxon>
        <taxon>Fungi</taxon>
        <taxon>Dikarya</taxon>
        <taxon>Ascomycota</taxon>
        <taxon>Pezizomycotina</taxon>
        <taxon>Sordariomycetes</taxon>
        <taxon>Sordariomycetidae</taxon>
        <taxon>Sordariales</taxon>
        <taxon>Schizotheciaceae</taxon>
        <taxon>Echria</taxon>
    </lineage>
</organism>
<keyword evidence="1" id="KW-0812">Transmembrane</keyword>
<reference evidence="2" key="1">
    <citation type="submission" date="2023-06" db="EMBL/GenBank/DDBJ databases">
        <title>Genome-scale phylogeny and comparative genomics of the fungal order Sordariales.</title>
        <authorList>
            <consortium name="Lawrence Berkeley National Laboratory"/>
            <person name="Hensen N."/>
            <person name="Bonometti L."/>
            <person name="Westerberg I."/>
            <person name="Brannstrom I.O."/>
            <person name="Guillou S."/>
            <person name="Cros-Aarteil S."/>
            <person name="Calhoun S."/>
            <person name="Haridas S."/>
            <person name="Kuo A."/>
            <person name="Mondo S."/>
            <person name="Pangilinan J."/>
            <person name="Riley R."/>
            <person name="Labutti K."/>
            <person name="Andreopoulos B."/>
            <person name="Lipzen A."/>
            <person name="Chen C."/>
            <person name="Yanf M."/>
            <person name="Daum C."/>
            <person name="Ng V."/>
            <person name="Clum A."/>
            <person name="Steindorff A."/>
            <person name="Ohm R."/>
            <person name="Martin F."/>
            <person name="Silar P."/>
            <person name="Natvig D."/>
            <person name="Lalanne C."/>
            <person name="Gautier V."/>
            <person name="Ament-Velasquez S.L."/>
            <person name="Kruys A."/>
            <person name="Hutchinson M.I."/>
            <person name="Powell A.J."/>
            <person name="Barry K."/>
            <person name="Miller A.N."/>
            <person name="Grigoriev I.V."/>
            <person name="Debuchy R."/>
            <person name="Gladieux P."/>
            <person name="Thoren M.H."/>
            <person name="Johannesson H."/>
        </authorList>
    </citation>
    <scope>NUCLEOTIDE SEQUENCE</scope>
    <source>
        <strain evidence="2">PSN4</strain>
    </source>
</reference>
<sequence>MVYFYPVLVKGLGYTDPVIAQFITVPILTVGFVFTPVSGIVGNRSPPKRGHLIVSELGSPS</sequence>
<dbReference type="EMBL" id="MU839855">
    <property type="protein sequence ID" value="KAK1749607.1"/>
    <property type="molecule type" value="Genomic_DNA"/>
</dbReference>
<evidence type="ECO:0000313" key="2">
    <source>
        <dbReference type="EMBL" id="KAK1749607.1"/>
    </source>
</evidence>
<keyword evidence="1" id="KW-0472">Membrane</keyword>
<name>A0AAJ0F145_9PEZI</name>
<evidence type="ECO:0000313" key="3">
    <source>
        <dbReference type="Proteomes" id="UP001239445"/>
    </source>
</evidence>
<comment type="caution">
    <text evidence="2">The sequence shown here is derived from an EMBL/GenBank/DDBJ whole genome shotgun (WGS) entry which is preliminary data.</text>
</comment>
<gene>
    <name evidence="2" type="ORF">QBC47DRAFT_407885</name>
</gene>
<feature type="transmembrane region" description="Helical" evidence="1">
    <location>
        <begin position="20"/>
        <end position="41"/>
    </location>
</feature>
<dbReference type="AlphaFoldDB" id="A0AAJ0F145"/>
<proteinExistence type="predicted"/>
<accession>A0AAJ0F145</accession>
<keyword evidence="3" id="KW-1185">Reference proteome</keyword>